<protein>
    <submittedName>
        <fullName evidence="2">Reductase</fullName>
    </submittedName>
</protein>
<dbReference type="AlphaFoldDB" id="A0A511JI76"/>
<name>A0A511JI76_9CELL</name>
<keyword evidence="3" id="KW-1185">Reference proteome</keyword>
<dbReference type="EMBL" id="BJWH01000003">
    <property type="protein sequence ID" value="GEL97539.1"/>
    <property type="molecule type" value="Genomic_DNA"/>
</dbReference>
<evidence type="ECO:0000313" key="2">
    <source>
        <dbReference type="EMBL" id="GEL97539.1"/>
    </source>
</evidence>
<proteinExistence type="predicted"/>
<dbReference type="PANTHER" id="PTHR48079">
    <property type="entry name" value="PROTEIN YEEZ"/>
    <property type="match status" value="1"/>
</dbReference>
<dbReference type="GO" id="GO:0005737">
    <property type="term" value="C:cytoplasm"/>
    <property type="evidence" value="ECO:0007669"/>
    <property type="project" value="TreeGrafter"/>
</dbReference>
<dbReference type="OrthoDB" id="4820988at2"/>
<reference evidence="2 3" key="1">
    <citation type="submission" date="2019-07" db="EMBL/GenBank/DDBJ databases">
        <title>Whole genome shotgun sequence of Cellulomonas terrae NBRC 100819.</title>
        <authorList>
            <person name="Hosoyama A."/>
            <person name="Uohara A."/>
            <person name="Ohji S."/>
            <person name="Ichikawa N."/>
        </authorList>
    </citation>
    <scope>NUCLEOTIDE SEQUENCE [LARGE SCALE GENOMIC DNA]</scope>
    <source>
        <strain evidence="2 3">NBRC 100819</strain>
    </source>
</reference>
<evidence type="ECO:0000313" key="3">
    <source>
        <dbReference type="Proteomes" id="UP000321049"/>
    </source>
</evidence>
<dbReference type="PANTHER" id="PTHR48079:SF6">
    <property type="entry name" value="NAD(P)-BINDING DOMAIN-CONTAINING PROTEIN-RELATED"/>
    <property type="match status" value="1"/>
</dbReference>
<comment type="caution">
    <text evidence="2">The sequence shown here is derived from an EMBL/GenBank/DDBJ whole genome shotgun (WGS) entry which is preliminary data.</text>
</comment>
<sequence length="334" mass="35183">MATALVIGGSGQIGRAAVPALLADGWDVRVLARHEADVGDARLVLGDRQDPDALDAALAGGVDVLVDVVAYDDRQAVPLLERADRIGSAVVVSSAAVYVDDAGAGLESDVFGSFPVPMTEDQPTVAAGRDSYATGKVALEQAWAASSVPTTVLRPGAIHGPGCIQPREWTFVKRVLDGRDVRVLAYDGRSRFHTTSTAVLGELVRLAARHPEDRVLNAADPEALTVAEIAQAVDAALGATSRLVTVPGEPVDDVGLTPWAVPRPVVLDMRRAADRLGYVAPGGYADTVGACVEWLVRAAAVRDWREAFPGFVRMEAMGDFFAYAAEDAYLARTS</sequence>
<evidence type="ECO:0000259" key="1">
    <source>
        <dbReference type="Pfam" id="PF01370"/>
    </source>
</evidence>
<dbReference type="SUPFAM" id="SSF51735">
    <property type="entry name" value="NAD(P)-binding Rossmann-fold domains"/>
    <property type="match status" value="1"/>
</dbReference>
<gene>
    <name evidence="2" type="ORF">CTE05_10860</name>
</gene>
<organism evidence="2 3">
    <name type="scientific">Cellulomonas terrae</name>
    <dbReference type="NCBI Taxonomy" id="311234"/>
    <lineage>
        <taxon>Bacteria</taxon>
        <taxon>Bacillati</taxon>
        <taxon>Actinomycetota</taxon>
        <taxon>Actinomycetes</taxon>
        <taxon>Micrococcales</taxon>
        <taxon>Cellulomonadaceae</taxon>
        <taxon>Cellulomonas</taxon>
    </lineage>
</organism>
<feature type="domain" description="NAD-dependent epimerase/dehydratase" evidence="1">
    <location>
        <begin position="4"/>
        <end position="179"/>
    </location>
</feature>
<dbReference type="InterPro" id="IPR036291">
    <property type="entry name" value="NAD(P)-bd_dom_sf"/>
</dbReference>
<dbReference type="RefSeq" id="WP_146845083.1">
    <property type="nucleotide sequence ID" value="NZ_BJWH01000003.1"/>
</dbReference>
<dbReference type="GO" id="GO:0004029">
    <property type="term" value="F:aldehyde dehydrogenase (NAD+) activity"/>
    <property type="evidence" value="ECO:0007669"/>
    <property type="project" value="TreeGrafter"/>
</dbReference>
<dbReference type="Proteomes" id="UP000321049">
    <property type="component" value="Unassembled WGS sequence"/>
</dbReference>
<dbReference type="Pfam" id="PF01370">
    <property type="entry name" value="Epimerase"/>
    <property type="match status" value="1"/>
</dbReference>
<dbReference type="InterPro" id="IPR001509">
    <property type="entry name" value="Epimerase_deHydtase"/>
</dbReference>
<dbReference type="Gene3D" id="3.40.50.720">
    <property type="entry name" value="NAD(P)-binding Rossmann-like Domain"/>
    <property type="match status" value="1"/>
</dbReference>
<dbReference type="InterPro" id="IPR051783">
    <property type="entry name" value="NAD(P)-dependent_oxidoreduct"/>
</dbReference>
<accession>A0A511JI76</accession>